<keyword evidence="2" id="KW-1185">Reference proteome</keyword>
<sequence length="282" mass="33290">MASVQSRVVDQPPMKAKSHFRFLDLPAELRVIIYEEVVVVGKIYYTPDQYDYHNGIRHLGTFRKPELQFLRVCKQIHSEVEKIYLSKNLFVLPIGWEESGPFNTSPNRSLFSPAGFHLVKNISIALDQRMSKVKNPLNHLRWKFKENRKGFLFHRLSADERLKFAHDWVLDDVFEDWLDTLHQLKQFERVDYIEVDFTNAFCPLGDCRPILSVIDGWMFNLAPEVVDVIGLQPGEEIHFDDEHVYGYATTEHKFDLYFREPGQVTEWDKWQLEEEDLKKTDV</sequence>
<name>A0A6A5Z7D3_9PLEO</name>
<proteinExistence type="predicted"/>
<evidence type="ECO:0000313" key="1">
    <source>
        <dbReference type="EMBL" id="KAF2114707.1"/>
    </source>
</evidence>
<dbReference type="EMBL" id="ML977324">
    <property type="protein sequence ID" value="KAF2114707.1"/>
    <property type="molecule type" value="Genomic_DNA"/>
</dbReference>
<evidence type="ECO:0000313" key="2">
    <source>
        <dbReference type="Proteomes" id="UP000799770"/>
    </source>
</evidence>
<accession>A0A6A5Z7D3</accession>
<dbReference type="PANTHER" id="PTHR42085:SF1">
    <property type="entry name" value="F-BOX DOMAIN-CONTAINING PROTEIN"/>
    <property type="match status" value="1"/>
</dbReference>
<dbReference type="Proteomes" id="UP000799770">
    <property type="component" value="Unassembled WGS sequence"/>
</dbReference>
<dbReference type="OrthoDB" id="62952at2759"/>
<organism evidence="1 2">
    <name type="scientific">Lophiotrema nucula</name>
    <dbReference type="NCBI Taxonomy" id="690887"/>
    <lineage>
        <taxon>Eukaryota</taxon>
        <taxon>Fungi</taxon>
        <taxon>Dikarya</taxon>
        <taxon>Ascomycota</taxon>
        <taxon>Pezizomycotina</taxon>
        <taxon>Dothideomycetes</taxon>
        <taxon>Pleosporomycetidae</taxon>
        <taxon>Pleosporales</taxon>
        <taxon>Lophiotremataceae</taxon>
        <taxon>Lophiotrema</taxon>
    </lineage>
</organism>
<protein>
    <submittedName>
        <fullName evidence="1">Uncharacterized protein</fullName>
    </submittedName>
</protein>
<reference evidence="1" key="1">
    <citation type="journal article" date="2020" name="Stud. Mycol.">
        <title>101 Dothideomycetes genomes: a test case for predicting lifestyles and emergence of pathogens.</title>
        <authorList>
            <person name="Haridas S."/>
            <person name="Albert R."/>
            <person name="Binder M."/>
            <person name="Bloem J."/>
            <person name="Labutti K."/>
            <person name="Salamov A."/>
            <person name="Andreopoulos B."/>
            <person name="Baker S."/>
            <person name="Barry K."/>
            <person name="Bills G."/>
            <person name="Bluhm B."/>
            <person name="Cannon C."/>
            <person name="Castanera R."/>
            <person name="Culley D."/>
            <person name="Daum C."/>
            <person name="Ezra D."/>
            <person name="Gonzalez J."/>
            <person name="Henrissat B."/>
            <person name="Kuo A."/>
            <person name="Liang C."/>
            <person name="Lipzen A."/>
            <person name="Lutzoni F."/>
            <person name="Magnuson J."/>
            <person name="Mondo S."/>
            <person name="Nolan M."/>
            <person name="Ohm R."/>
            <person name="Pangilinan J."/>
            <person name="Park H.-J."/>
            <person name="Ramirez L."/>
            <person name="Alfaro M."/>
            <person name="Sun H."/>
            <person name="Tritt A."/>
            <person name="Yoshinaga Y."/>
            <person name="Zwiers L.-H."/>
            <person name="Turgeon B."/>
            <person name="Goodwin S."/>
            <person name="Spatafora J."/>
            <person name="Crous P."/>
            <person name="Grigoriev I."/>
        </authorList>
    </citation>
    <scope>NUCLEOTIDE SEQUENCE</scope>
    <source>
        <strain evidence="1">CBS 627.86</strain>
    </source>
</reference>
<dbReference type="PANTHER" id="PTHR42085">
    <property type="entry name" value="F-BOX DOMAIN-CONTAINING PROTEIN"/>
    <property type="match status" value="1"/>
</dbReference>
<dbReference type="AlphaFoldDB" id="A0A6A5Z7D3"/>
<gene>
    <name evidence="1" type="ORF">BDV96DRAFT_83551</name>
</gene>
<dbReference type="InterPro" id="IPR038883">
    <property type="entry name" value="AN11006-like"/>
</dbReference>